<dbReference type="PRINTS" id="PR00419">
    <property type="entry name" value="ADXRDTASE"/>
</dbReference>
<comment type="cofactor">
    <cofactor evidence="1 13 14">
        <name>FAD</name>
        <dbReference type="ChEBI" id="CHEBI:57692"/>
    </cofactor>
</comment>
<proteinExistence type="inferred from homology"/>
<feature type="domain" description="FAD/NAD(P)-binding" evidence="16">
    <location>
        <begin position="22"/>
        <end position="183"/>
    </location>
</feature>
<keyword evidence="11 13" id="KW-0560">Oxidoreductase</keyword>
<evidence type="ECO:0000256" key="15">
    <source>
        <dbReference type="PIRSR" id="PIRSR000362-2"/>
    </source>
</evidence>
<dbReference type="Gene3D" id="3.50.50.60">
    <property type="entry name" value="FAD/NAD(P)-binding domain"/>
    <property type="match status" value="1"/>
</dbReference>
<evidence type="ECO:0000256" key="2">
    <source>
        <dbReference type="ARBA" id="ARBA00004731"/>
    </source>
</evidence>
<evidence type="ECO:0000256" key="11">
    <source>
        <dbReference type="ARBA" id="ARBA00023002"/>
    </source>
</evidence>
<evidence type="ECO:0000256" key="3">
    <source>
        <dbReference type="ARBA" id="ARBA00008312"/>
    </source>
</evidence>
<feature type="binding site" evidence="14">
    <location>
        <position position="60"/>
    </location>
    <ligand>
        <name>FAD</name>
        <dbReference type="ChEBI" id="CHEBI:57692"/>
    </ligand>
</feature>
<dbReference type="InterPro" id="IPR021163">
    <property type="entry name" value="Ferredox_Rdtase_adrenod"/>
</dbReference>
<sequence length="461" mass="51479">MRKTCVALGRALYSTSLNTEVKICVIGSGPAGFYASQHLVKHIPSVKIDIYEKLPVPFGLVRFGVAPDHPEVKNVIHTFNKTAENKNVRFIGNVTLGKDVTFRELKEAYHIVLLTYGAEENRQLNIKGENLRNVVAARNIVGWYNGLPEHNNLQIDLSKSTAAIIGQGNVAIDVARILLSPVDQLKKTDITQHALEVLSTSKIKEVYLIGRRGPLQAAFTIKELREMLKLENCCTYWSNSDFKGVRDVLPQLARPRKRLTELMLKSLETTKQNVECNKFKPVFFRSPLEFLSSTDNVEKLKFCVTKLIGPDILRQTAICTENVEHLKCDLAVTSIGYRSLEADPEIPFDSSRGIAKNANGKISDGVFTTGWLATGPTGVILSTMSNAFGVAEYIVSDLKNGNIESKPGFDSIQKLLEKQGVQLVYWKNWLKIDAYEQEMGKQVGKPREKIVTIEKMLEVAE</sequence>
<dbReference type="AlphaFoldDB" id="A0AAW1L831"/>
<evidence type="ECO:0000256" key="7">
    <source>
        <dbReference type="ARBA" id="ARBA00022630"/>
    </source>
</evidence>
<dbReference type="Gene3D" id="3.40.50.720">
    <property type="entry name" value="NAD(P)-binding Rossmann-like Domain"/>
    <property type="match status" value="1"/>
</dbReference>
<comment type="catalytic activity">
    <reaction evidence="12 13">
        <text>2 reduced [adrenodoxin] + NADP(+) + H(+) = 2 oxidized [adrenodoxin] + NADPH</text>
        <dbReference type="Rhea" id="RHEA:42312"/>
        <dbReference type="Rhea" id="RHEA-COMP:9998"/>
        <dbReference type="Rhea" id="RHEA-COMP:9999"/>
        <dbReference type="ChEBI" id="CHEBI:15378"/>
        <dbReference type="ChEBI" id="CHEBI:33737"/>
        <dbReference type="ChEBI" id="CHEBI:33738"/>
        <dbReference type="ChEBI" id="CHEBI:57783"/>
        <dbReference type="ChEBI" id="CHEBI:58349"/>
        <dbReference type="EC" id="1.18.1.6"/>
    </reaction>
</comment>
<feature type="binding site" evidence="15">
    <location>
        <position position="378"/>
    </location>
    <ligand>
        <name>NADP(+)</name>
        <dbReference type="ChEBI" id="CHEBI:58349"/>
    </ligand>
</feature>
<keyword evidence="6" id="KW-0813">Transport</keyword>
<dbReference type="InterPro" id="IPR036188">
    <property type="entry name" value="FAD/NAD-bd_sf"/>
</dbReference>
<evidence type="ECO:0000256" key="13">
    <source>
        <dbReference type="PIRNR" id="PIRNR000362"/>
    </source>
</evidence>
<dbReference type="SUPFAM" id="SSF51971">
    <property type="entry name" value="Nucleotide-binding domain"/>
    <property type="match status" value="2"/>
</dbReference>
<evidence type="ECO:0000256" key="6">
    <source>
        <dbReference type="ARBA" id="ARBA00022448"/>
    </source>
</evidence>
<dbReference type="GO" id="GO:0016491">
    <property type="term" value="F:oxidoreductase activity"/>
    <property type="evidence" value="ECO:0007669"/>
    <property type="project" value="UniProtKB-KW"/>
</dbReference>
<evidence type="ECO:0000313" key="18">
    <source>
        <dbReference type="Proteomes" id="UP001458880"/>
    </source>
</evidence>
<feature type="binding site" evidence="14">
    <location>
        <position position="31"/>
    </location>
    <ligand>
        <name>FAD</name>
        <dbReference type="ChEBI" id="CHEBI:57692"/>
    </ligand>
</feature>
<evidence type="ECO:0000256" key="1">
    <source>
        <dbReference type="ARBA" id="ARBA00001974"/>
    </source>
</evidence>
<feature type="binding site" evidence="14">
    <location>
        <position position="52"/>
    </location>
    <ligand>
        <name>FAD</name>
        <dbReference type="ChEBI" id="CHEBI:57692"/>
    </ligand>
</feature>
<gene>
    <name evidence="17" type="ORF">QE152_g13895</name>
</gene>
<evidence type="ECO:0000256" key="9">
    <source>
        <dbReference type="ARBA" id="ARBA00022857"/>
    </source>
</evidence>
<feature type="binding site" evidence="15">
    <location>
        <begin position="167"/>
        <end position="170"/>
    </location>
    <ligand>
        <name>NADP(+)</name>
        <dbReference type="ChEBI" id="CHEBI:58349"/>
    </ligand>
</feature>
<dbReference type="InterPro" id="IPR055275">
    <property type="entry name" value="Ferredox_Rdtase"/>
</dbReference>
<comment type="caution">
    <text evidence="17">The sequence shown here is derived from an EMBL/GenBank/DDBJ whole genome shotgun (WGS) entry which is preliminary data.</text>
</comment>
<evidence type="ECO:0000256" key="12">
    <source>
        <dbReference type="ARBA" id="ARBA00048933"/>
    </source>
</evidence>
<dbReference type="PANTHER" id="PTHR48467:SF1">
    <property type="entry name" value="GLUTAMATE SYNTHASE 1 [NADH], CHLOROPLASTIC-LIKE"/>
    <property type="match status" value="1"/>
</dbReference>
<keyword evidence="7 13" id="KW-0285">Flavoprotein</keyword>
<keyword evidence="8 13" id="KW-0274">FAD</keyword>
<name>A0AAW1L831_POPJA</name>
<dbReference type="Proteomes" id="UP001458880">
    <property type="component" value="Unassembled WGS sequence"/>
</dbReference>
<dbReference type="InterPro" id="IPR023753">
    <property type="entry name" value="FAD/NAD-binding_dom"/>
</dbReference>
<protein>
    <recommendedName>
        <fullName evidence="5 13">NADPH:adrenodoxin oxidoreductase, mitochondrial</fullName>
        <ecNumber evidence="4 13">1.18.1.6</ecNumber>
    </recommendedName>
</protein>
<dbReference type="EC" id="1.18.1.6" evidence="4 13"/>
<dbReference type="PANTHER" id="PTHR48467">
    <property type="entry name" value="GLUTAMATE SYNTHASE 1 [NADH], CHLOROPLASTIC-LIKE"/>
    <property type="match status" value="1"/>
</dbReference>
<evidence type="ECO:0000256" key="8">
    <source>
        <dbReference type="ARBA" id="ARBA00022827"/>
    </source>
</evidence>
<dbReference type="EMBL" id="JASPKY010000137">
    <property type="protein sequence ID" value="KAK9731117.1"/>
    <property type="molecule type" value="Genomic_DNA"/>
</dbReference>
<accession>A0AAW1L831</accession>
<feature type="binding site" evidence="15">
    <location>
        <begin position="211"/>
        <end position="212"/>
    </location>
    <ligand>
        <name>NADP(+)</name>
        <dbReference type="ChEBI" id="CHEBI:58349"/>
    </ligand>
</feature>
<keyword evidence="9 13" id="KW-0521">NADP</keyword>
<dbReference type="FunFam" id="3.50.50.60:FF:000229">
    <property type="entry name" value="NADPH:adrenodoxin oxidoreductase, mitochondrial"/>
    <property type="match status" value="1"/>
</dbReference>
<dbReference type="PIRSF" id="PIRSF000362">
    <property type="entry name" value="FNR"/>
    <property type="match status" value="1"/>
</dbReference>
<keyword evidence="10" id="KW-0249">Electron transport</keyword>
<reference evidence="17 18" key="1">
    <citation type="journal article" date="2024" name="BMC Genomics">
        <title>De novo assembly and annotation of Popillia japonica's genome with initial clues to its potential as an invasive pest.</title>
        <authorList>
            <person name="Cucini C."/>
            <person name="Boschi S."/>
            <person name="Funari R."/>
            <person name="Cardaioli E."/>
            <person name="Iannotti N."/>
            <person name="Marturano G."/>
            <person name="Paoli F."/>
            <person name="Bruttini M."/>
            <person name="Carapelli A."/>
            <person name="Frati F."/>
            <person name="Nardi F."/>
        </authorList>
    </citation>
    <scope>NUCLEOTIDE SEQUENCE [LARGE SCALE GENOMIC DNA]</scope>
    <source>
        <strain evidence="17">DMR45628</strain>
    </source>
</reference>
<organism evidence="17 18">
    <name type="scientific">Popillia japonica</name>
    <name type="common">Japanese beetle</name>
    <dbReference type="NCBI Taxonomy" id="7064"/>
    <lineage>
        <taxon>Eukaryota</taxon>
        <taxon>Metazoa</taxon>
        <taxon>Ecdysozoa</taxon>
        <taxon>Arthropoda</taxon>
        <taxon>Hexapoda</taxon>
        <taxon>Insecta</taxon>
        <taxon>Pterygota</taxon>
        <taxon>Neoptera</taxon>
        <taxon>Endopterygota</taxon>
        <taxon>Coleoptera</taxon>
        <taxon>Polyphaga</taxon>
        <taxon>Scarabaeiformia</taxon>
        <taxon>Scarabaeidae</taxon>
        <taxon>Rutelinae</taxon>
        <taxon>Popillia</taxon>
    </lineage>
</organism>
<keyword evidence="13" id="KW-0496">Mitochondrion</keyword>
<feature type="binding site" evidence="14">
    <location>
        <begin position="378"/>
        <end position="380"/>
    </location>
    <ligand>
        <name>FAD</name>
        <dbReference type="ChEBI" id="CHEBI:57692"/>
    </ligand>
</feature>
<keyword evidence="18" id="KW-1185">Reference proteome</keyword>
<comment type="subcellular location">
    <subcellularLocation>
        <location evidence="13">Mitochondrion</location>
    </subcellularLocation>
</comment>
<evidence type="ECO:0000259" key="16">
    <source>
        <dbReference type="Pfam" id="PF07992"/>
    </source>
</evidence>
<evidence type="ECO:0000256" key="4">
    <source>
        <dbReference type="ARBA" id="ARBA00013219"/>
    </source>
</evidence>
<dbReference type="GO" id="GO:0005739">
    <property type="term" value="C:mitochondrion"/>
    <property type="evidence" value="ECO:0007669"/>
    <property type="project" value="UniProtKB-SubCell"/>
</dbReference>
<feature type="binding site" evidence="15">
    <location>
        <position position="223"/>
    </location>
    <ligand>
        <name>NADP(+)</name>
        <dbReference type="ChEBI" id="CHEBI:58349"/>
    </ligand>
</feature>
<evidence type="ECO:0000313" key="17">
    <source>
        <dbReference type="EMBL" id="KAK9731117.1"/>
    </source>
</evidence>
<feature type="binding site" evidence="14">
    <location>
        <position position="371"/>
    </location>
    <ligand>
        <name>FAD</name>
        <dbReference type="ChEBI" id="CHEBI:57692"/>
    </ligand>
</feature>
<feature type="binding site" evidence="14">
    <location>
        <position position="96"/>
    </location>
    <ligand>
        <name>FAD</name>
        <dbReference type="ChEBI" id="CHEBI:57692"/>
    </ligand>
</feature>
<evidence type="ECO:0000256" key="10">
    <source>
        <dbReference type="ARBA" id="ARBA00022982"/>
    </source>
</evidence>
<dbReference type="Pfam" id="PF07992">
    <property type="entry name" value="Pyr_redox_2"/>
    <property type="match status" value="1"/>
</dbReference>
<comment type="pathway">
    <text evidence="2">Steroid metabolism; cholesterol metabolism.</text>
</comment>
<comment type="similarity">
    <text evidence="3 13">Belongs to the ferredoxin--NADP reductase type 1 family.</text>
</comment>
<evidence type="ECO:0000256" key="14">
    <source>
        <dbReference type="PIRSR" id="PIRSR000362-1"/>
    </source>
</evidence>
<evidence type="ECO:0000256" key="5">
    <source>
        <dbReference type="ARBA" id="ARBA00016287"/>
    </source>
</evidence>